<comment type="cofactor">
    <cofactor evidence="1">
        <name>FAD</name>
        <dbReference type="ChEBI" id="CHEBI:57692"/>
    </cofactor>
</comment>
<dbReference type="EMBL" id="CP145607">
    <property type="protein sequence ID" value="WWM70577.1"/>
    <property type="molecule type" value="Genomic_DNA"/>
</dbReference>
<dbReference type="InterPro" id="IPR036188">
    <property type="entry name" value="FAD/NAD-bd_sf"/>
</dbReference>
<dbReference type="InterPro" id="IPR000172">
    <property type="entry name" value="GMC_OxRdtase_N"/>
</dbReference>
<dbReference type="InterPro" id="IPR007867">
    <property type="entry name" value="GMC_OxRtase_C"/>
</dbReference>
<dbReference type="Gene3D" id="3.50.50.60">
    <property type="entry name" value="FAD/NAD(P)-binding domain"/>
    <property type="match status" value="2"/>
</dbReference>
<proteinExistence type="inferred from homology"/>
<keyword evidence="3" id="KW-0285">Flavoprotein</keyword>
<evidence type="ECO:0000256" key="4">
    <source>
        <dbReference type="ARBA" id="ARBA00022827"/>
    </source>
</evidence>
<comment type="similarity">
    <text evidence="2">Belongs to the GMC oxidoreductase family.</text>
</comment>
<evidence type="ECO:0000256" key="1">
    <source>
        <dbReference type="ARBA" id="ARBA00001974"/>
    </source>
</evidence>
<evidence type="ECO:0000259" key="6">
    <source>
        <dbReference type="Pfam" id="PF00732"/>
    </source>
</evidence>
<dbReference type="Pfam" id="PF05199">
    <property type="entry name" value="GMC_oxred_C"/>
    <property type="match status" value="1"/>
</dbReference>
<dbReference type="RefSeq" id="WP_338503450.1">
    <property type="nucleotide sequence ID" value="NZ_CP145607.1"/>
</dbReference>
<evidence type="ECO:0000256" key="5">
    <source>
        <dbReference type="ARBA" id="ARBA00023002"/>
    </source>
</evidence>
<accession>A0ABZ2G403</accession>
<organism evidence="8 9">
    <name type="scientific">Sphingomonas kaistensis</name>
    <dbReference type="NCBI Taxonomy" id="298708"/>
    <lineage>
        <taxon>Bacteria</taxon>
        <taxon>Pseudomonadati</taxon>
        <taxon>Pseudomonadota</taxon>
        <taxon>Alphaproteobacteria</taxon>
        <taxon>Sphingomonadales</taxon>
        <taxon>Sphingomonadaceae</taxon>
        <taxon>Sphingomonas</taxon>
    </lineage>
</organism>
<sequence length="476" mass="51950">MRKDETKPSPPYVFSGRVRPQIAIIGSGLAGEALAARLSSFCEVTVFERGSTRGLYSPHVVSSGRSLGLHSTVNYGLGGTTALWRGCLLDMEADEFGALWPDIVKKELPRSYLEFVTHLAGERCGGLWSRRKEWDSSLGDILERSLLVPARSPRLAKSSTWRSVSVRTNCVVDRVEEKGSGVVVVFRDGANWQQQFFDLAIVCAGALNTPGILRRSGIFSPLVGSNLTDHPMGLVAKLEVGNPMRVNAQLARPDGLRTIIKIKDEATSLWASFQLCPTHDTSFAEEHYLSNANGGGGRMFSALELYEKVKNQSYREMWKNRALGRKCVGRFAYVLATLEQEPNEDDTVRNDSSGRLILSWTIAEAGVAALTRSLQKLAASFEAELHLPPDGISSRLWSGAHHASTCRISLNGDTGVVDSNLRVHQRQRVYACDASVLPSTGASHTGLAIGSLAMRLADHLQLCLSDKATVRVTEKA</sequence>
<gene>
    <name evidence="8" type="ORF">V6R86_07795</name>
</gene>
<keyword evidence="4" id="KW-0274">FAD</keyword>
<feature type="domain" description="Glucose-methanol-choline oxidoreductase C-terminal" evidence="7">
    <location>
        <begin position="392"/>
        <end position="450"/>
    </location>
</feature>
<dbReference type="PANTHER" id="PTHR42784">
    <property type="entry name" value="PYRANOSE 2-OXIDASE"/>
    <property type="match status" value="1"/>
</dbReference>
<evidence type="ECO:0000313" key="9">
    <source>
        <dbReference type="Proteomes" id="UP001382935"/>
    </source>
</evidence>
<evidence type="ECO:0000313" key="8">
    <source>
        <dbReference type="EMBL" id="WWM70577.1"/>
    </source>
</evidence>
<dbReference type="PANTHER" id="PTHR42784:SF1">
    <property type="entry name" value="PYRANOSE 2-OXIDASE"/>
    <property type="match status" value="1"/>
</dbReference>
<dbReference type="Proteomes" id="UP001382935">
    <property type="component" value="Chromosome"/>
</dbReference>
<evidence type="ECO:0000256" key="3">
    <source>
        <dbReference type="ARBA" id="ARBA00022630"/>
    </source>
</evidence>
<reference evidence="8 9" key="1">
    <citation type="submission" date="2024-02" db="EMBL/GenBank/DDBJ databases">
        <title>Full genome sequence of Sphingomonas kaistensis.</title>
        <authorList>
            <person name="Poletto B.L."/>
            <person name="Silva G."/>
            <person name="Galante D."/>
            <person name="Campos K.R."/>
            <person name="Santos M.B.N."/>
            <person name="Sacchi C.T."/>
        </authorList>
    </citation>
    <scope>NUCLEOTIDE SEQUENCE [LARGE SCALE GENOMIC DNA]</scope>
    <source>
        <strain evidence="8 9">MA4R</strain>
    </source>
</reference>
<evidence type="ECO:0000259" key="7">
    <source>
        <dbReference type="Pfam" id="PF05199"/>
    </source>
</evidence>
<dbReference type="Pfam" id="PF00732">
    <property type="entry name" value="GMC_oxred_N"/>
    <property type="match status" value="1"/>
</dbReference>
<feature type="domain" description="Glucose-methanol-choline oxidoreductase N-terminal" evidence="6">
    <location>
        <begin position="162"/>
        <end position="231"/>
    </location>
</feature>
<name>A0ABZ2G403_9SPHN</name>
<keyword evidence="5" id="KW-0560">Oxidoreductase</keyword>
<dbReference type="InterPro" id="IPR051473">
    <property type="entry name" value="P2Ox-like"/>
</dbReference>
<evidence type="ECO:0000256" key="2">
    <source>
        <dbReference type="ARBA" id="ARBA00010790"/>
    </source>
</evidence>
<dbReference type="SUPFAM" id="SSF51905">
    <property type="entry name" value="FAD/NAD(P)-binding domain"/>
    <property type="match status" value="1"/>
</dbReference>
<keyword evidence="9" id="KW-1185">Reference proteome</keyword>
<protein>
    <submittedName>
        <fullName evidence="8">GMC oxidoreductase</fullName>
    </submittedName>
</protein>